<keyword evidence="2" id="KW-0723">Serine/threonine-protein kinase</keyword>
<evidence type="ECO:0000256" key="6">
    <source>
        <dbReference type="ARBA" id="ARBA00022840"/>
    </source>
</evidence>
<evidence type="ECO:0000313" key="10">
    <source>
        <dbReference type="EMBL" id="KAL3698110.1"/>
    </source>
</evidence>
<evidence type="ECO:0000256" key="8">
    <source>
        <dbReference type="ARBA" id="ARBA00048679"/>
    </source>
</evidence>
<name>A0ABD3I6N9_9MARC</name>
<reference evidence="10 11" key="1">
    <citation type="submission" date="2024-09" db="EMBL/GenBank/DDBJ databases">
        <title>Chromosome-scale assembly of Riccia sorocarpa.</title>
        <authorList>
            <person name="Paukszto L."/>
        </authorList>
    </citation>
    <scope>NUCLEOTIDE SEQUENCE [LARGE SCALE GENOMIC DNA]</scope>
    <source>
        <strain evidence="10">LP-2024</strain>
        <tissue evidence="10">Aerial parts of the thallus</tissue>
    </source>
</reference>
<feature type="region of interest" description="Disordered" evidence="9">
    <location>
        <begin position="204"/>
        <end position="245"/>
    </location>
</feature>
<evidence type="ECO:0000256" key="4">
    <source>
        <dbReference type="ARBA" id="ARBA00022741"/>
    </source>
</evidence>
<protein>
    <recommendedName>
        <fullName evidence="1">non-specific serine/threonine protein kinase</fullName>
        <ecNumber evidence="1">2.7.11.1</ecNumber>
    </recommendedName>
</protein>
<dbReference type="SUPFAM" id="SSF56112">
    <property type="entry name" value="Protein kinase-like (PK-like)"/>
    <property type="match status" value="2"/>
</dbReference>
<dbReference type="GO" id="GO:0004674">
    <property type="term" value="F:protein serine/threonine kinase activity"/>
    <property type="evidence" value="ECO:0007669"/>
    <property type="project" value="UniProtKB-KW"/>
</dbReference>
<dbReference type="Gene3D" id="3.30.200.20">
    <property type="entry name" value="Phosphorylase Kinase, domain 1"/>
    <property type="match status" value="1"/>
</dbReference>
<accession>A0ABD3I6N9</accession>
<feature type="compositionally biased region" description="Basic and acidic residues" evidence="9">
    <location>
        <begin position="224"/>
        <end position="240"/>
    </location>
</feature>
<keyword evidence="3" id="KW-0808">Transferase</keyword>
<keyword evidence="5" id="KW-0418">Kinase</keyword>
<keyword evidence="6" id="KW-0067">ATP-binding</keyword>
<keyword evidence="11" id="KW-1185">Reference proteome</keyword>
<evidence type="ECO:0000256" key="1">
    <source>
        <dbReference type="ARBA" id="ARBA00012513"/>
    </source>
</evidence>
<dbReference type="EMBL" id="JBJQOH010000002">
    <property type="protein sequence ID" value="KAL3698110.1"/>
    <property type="molecule type" value="Genomic_DNA"/>
</dbReference>
<dbReference type="PANTHER" id="PTHR22967:SF57">
    <property type="entry name" value="AUXILIN, ISOFORM A-RELATED"/>
    <property type="match status" value="1"/>
</dbReference>
<sequence length="363" mass="40795">MAEGGFSCVYLARDSTSERQHVQKHIICNDAESVDLVKQEVAVMKVLRGHPNVVTLHAQCRVCYALSVTPNCPQRSEGRKRPDGCGWRVEALRFFGSTSTNHKRFEKPDEMGLEEDIIRKHTSLPEVKHEKGTHLRALGCLLYRIAYFKSAFDGESKLQILNGNYRIMDAPKYSNVITDLIRSTADPSARPDAMQIWRQVNEALPNDLRRPHPDKPPAAPASRDQAETRTEYRSATRVSDKSAPSNDAAFNEFAAQFESSASLATDTGCRFYSDTSSQNQSDASSRTHSERGTIPSLMQQAFELLQTLEIECISYKRMSIGSVKSCTKLWPRRLSFHNSTKSLQPFASPSQREEIQELTDSGF</sequence>
<comment type="catalytic activity">
    <reaction evidence="7">
        <text>L-threonyl-[protein] + ATP = O-phospho-L-threonyl-[protein] + ADP + H(+)</text>
        <dbReference type="Rhea" id="RHEA:46608"/>
        <dbReference type="Rhea" id="RHEA-COMP:11060"/>
        <dbReference type="Rhea" id="RHEA-COMP:11605"/>
        <dbReference type="ChEBI" id="CHEBI:15378"/>
        <dbReference type="ChEBI" id="CHEBI:30013"/>
        <dbReference type="ChEBI" id="CHEBI:30616"/>
        <dbReference type="ChEBI" id="CHEBI:61977"/>
        <dbReference type="ChEBI" id="CHEBI:456216"/>
        <dbReference type="EC" id="2.7.11.1"/>
    </reaction>
</comment>
<dbReference type="EC" id="2.7.11.1" evidence="1"/>
<dbReference type="Gene3D" id="1.10.510.10">
    <property type="entry name" value="Transferase(Phosphotransferase) domain 1"/>
    <property type="match status" value="1"/>
</dbReference>
<proteinExistence type="predicted"/>
<dbReference type="Proteomes" id="UP001633002">
    <property type="component" value="Unassembled WGS sequence"/>
</dbReference>
<feature type="compositionally biased region" description="Polar residues" evidence="9">
    <location>
        <begin position="341"/>
        <end position="350"/>
    </location>
</feature>
<dbReference type="PANTHER" id="PTHR22967">
    <property type="entry name" value="SERINE/THREONINE PROTEIN KINASE"/>
    <property type="match status" value="1"/>
</dbReference>
<comment type="caution">
    <text evidence="10">The sequence shown here is derived from an EMBL/GenBank/DDBJ whole genome shotgun (WGS) entry which is preliminary data.</text>
</comment>
<dbReference type="GO" id="GO:0005524">
    <property type="term" value="F:ATP binding"/>
    <property type="evidence" value="ECO:0007669"/>
    <property type="project" value="UniProtKB-KW"/>
</dbReference>
<organism evidence="10 11">
    <name type="scientific">Riccia sorocarpa</name>
    <dbReference type="NCBI Taxonomy" id="122646"/>
    <lineage>
        <taxon>Eukaryota</taxon>
        <taxon>Viridiplantae</taxon>
        <taxon>Streptophyta</taxon>
        <taxon>Embryophyta</taxon>
        <taxon>Marchantiophyta</taxon>
        <taxon>Marchantiopsida</taxon>
        <taxon>Marchantiidae</taxon>
        <taxon>Marchantiales</taxon>
        <taxon>Ricciaceae</taxon>
        <taxon>Riccia</taxon>
    </lineage>
</organism>
<evidence type="ECO:0000256" key="7">
    <source>
        <dbReference type="ARBA" id="ARBA00047899"/>
    </source>
</evidence>
<gene>
    <name evidence="10" type="ORF">R1sor_012186</name>
</gene>
<dbReference type="InterPro" id="IPR011009">
    <property type="entry name" value="Kinase-like_dom_sf"/>
</dbReference>
<keyword evidence="4" id="KW-0547">Nucleotide-binding</keyword>
<evidence type="ECO:0000313" key="11">
    <source>
        <dbReference type="Proteomes" id="UP001633002"/>
    </source>
</evidence>
<evidence type="ECO:0000256" key="9">
    <source>
        <dbReference type="SAM" id="MobiDB-lite"/>
    </source>
</evidence>
<evidence type="ECO:0000256" key="2">
    <source>
        <dbReference type="ARBA" id="ARBA00022527"/>
    </source>
</evidence>
<evidence type="ECO:0000256" key="5">
    <source>
        <dbReference type="ARBA" id="ARBA00022777"/>
    </source>
</evidence>
<dbReference type="AlphaFoldDB" id="A0ABD3I6N9"/>
<feature type="region of interest" description="Disordered" evidence="9">
    <location>
        <begin position="341"/>
        <end position="363"/>
    </location>
</feature>
<evidence type="ECO:0000256" key="3">
    <source>
        <dbReference type="ARBA" id="ARBA00022679"/>
    </source>
</evidence>
<comment type="catalytic activity">
    <reaction evidence="8">
        <text>L-seryl-[protein] + ATP = O-phospho-L-seryl-[protein] + ADP + H(+)</text>
        <dbReference type="Rhea" id="RHEA:17989"/>
        <dbReference type="Rhea" id="RHEA-COMP:9863"/>
        <dbReference type="Rhea" id="RHEA-COMP:11604"/>
        <dbReference type="ChEBI" id="CHEBI:15378"/>
        <dbReference type="ChEBI" id="CHEBI:29999"/>
        <dbReference type="ChEBI" id="CHEBI:30616"/>
        <dbReference type="ChEBI" id="CHEBI:83421"/>
        <dbReference type="ChEBI" id="CHEBI:456216"/>
        <dbReference type="EC" id="2.7.11.1"/>
    </reaction>
</comment>